<dbReference type="GO" id="GO:0016020">
    <property type="term" value="C:membrane"/>
    <property type="evidence" value="ECO:0007669"/>
    <property type="project" value="InterPro"/>
</dbReference>
<keyword evidence="1" id="KW-0812">Transmembrane</keyword>
<dbReference type="EMBL" id="UINC01015708">
    <property type="protein sequence ID" value="SVA65950.1"/>
    <property type="molecule type" value="Genomic_DNA"/>
</dbReference>
<proteinExistence type="predicted"/>
<organism evidence="3">
    <name type="scientific">marine metagenome</name>
    <dbReference type="NCBI Taxonomy" id="408172"/>
    <lineage>
        <taxon>unclassified sequences</taxon>
        <taxon>metagenomes</taxon>
        <taxon>ecological metagenomes</taxon>
    </lineage>
</organism>
<protein>
    <recommendedName>
        <fullName evidence="2">EamA domain-containing protein</fullName>
    </recommendedName>
</protein>
<evidence type="ECO:0000256" key="1">
    <source>
        <dbReference type="SAM" id="Phobius"/>
    </source>
</evidence>
<feature type="domain" description="EamA" evidence="2">
    <location>
        <begin position="162"/>
        <end position="293"/>
    </location>
</feature>
<feature type="transmembrane region" description="Helical" evidence="1">
    <location>
        <begin position="276"/>
        <end position="294"/>
    </location>
</feature>
<dbReference type="PANTHER" id="PTHR22911:SF102">
    <property type="entry name" value="MEMBRANE PROTEIN"/>
    <property type="match status" value="1"/>
</dbReference>
<evidence type="ECO:0000259" key="2">
    <source>
        <dbReference type="Pfam" id="PF00892"/>
    </source>
</evidence>
<reference evidence="3" key="1">
    <citation type="submission" date="2018-05" db="EMBL/GenBank/DDBJ databases">
        <authorList>
            <person name="Lanie J.A."/>
            <person name="Ng W.-L."/>
            <person name="Kazmierczak K.M."/>
            <person name="Andrzejewski T.M."/>
            <person name="Davidsen T.M."/>
            <person name="Wayne K.J."/>
            <person name="Tettelin H."/>
            <person name="Glass J.I."/>
            <person name="Rusch D."/>
            <person name="Podicherti R."/>
            <person name="Tsui H.-C.T."/>
            <person name="Winkler M.E."/>
        </authorList>
    </citation>
    <scope>NUCLEOTIDE SEQUENCE</scope>
</reference>
<dbReference type="AlphaFoldDB" id="A0A381XMT4"/>
<evidence type="ECO:0000313" key="3">
    <source>
        <dbReference type="EMBL" id="SVA65950.1"/>
    </source>
</evidence>
<keyword evidence="1" id="KW-0472">Membrane</keyword>
<feature type="transmembrane region" description="Helical" evidence="1">
    <location>
        <begin position="190"/>
        <end position="208"/>
    </location>
</feature>
<name>A0A381XMT4_9ZZZZ</name>
<dbReference type="Pfam" id="PF00892">
    <property type="entry name" value="EamA"/>
    <property type="match status" value="2"/>
</dbReference>
<dbReference type="SUPFAM" id="SSF103481">
    <property type="entry name" value="Multidrug resistance efflux transporter EmrE"/>
    <property type="match status" value="2"/>
</dbReference>
<accession>A0A381XMT4</accession>
<dbReference type="InterPro" id="IPR037185">
    <property type="entry name" value="EmrE-like"/>
</dbReference>
<feature type="transmembrane region" description="Helical" evidence="1">
    <location>
        <begin position="41"/>
        <end position="61"/>
    </location>
</feature>
<feature type="transmembrane region" description="Helical" evidence="1">
    <location>
        <begin position="158"/>
        <end position="178"/>
    </location>
</feature>
<sequence length="297" mass="31992">MSDINGTVVSYRNGIISVLAALPFVSLTGLFGKFLSHSPLLIVQGRTVFAFGALLLALLILRKKIIFSNYREWLRLILCGIILAVHWIAFFKSIQVSTVAIGLLTFASYPLFTTFLEPIFFHEKLSKRNVSAVLIVICGLALMATSPSDNSGSILSGSVIQGVLWGLGGGLGFALLTLLNRGHVRHHSPLLLTCWQNGFAAMVLLPWSLSESWVLSTADWALLFVLGVVCTVGGHALLINGLRNVRAQTASMLIAGLEPVCAIVFALFLLGEVPSLQTLVGGILIVSTTVFMITRSE</sequence>
<feature type="transmembrane region" description="Helical" evidence="1">
    <location>
        <begin position="12"/>
        <end position="35"/>
    </location>
</feature>
<feature type="transmembrane region" description="Helical" evidence="1">
    <location>
        <begin position="220"/>
        <end position="238"/>
    </location>
</feature>
<feature type="transmembrane region" description="Helical" evidence="1">
    <location>
        <begin position="96"/>
        <end position="116"/>
    </location>
</feature>
<dbReference type="PANTHER" id="PTHR22911">
    <property type="entry name" value="ACYL-MALONYL CONDENSING ENZYME-RELATED"/>
    <property type="match status" value="1"/>
</dbReference>
<feature type="domain" description="EamA" evidence="2">
    <location>
        <begin position="14"/>
        <end position="144"/>
    </location>
</feature>
<keyword evidence="1" id="KW-1133">Transmembrane helix</keyword>
<gene>
    <name evidence="3" type="ORF">METZ01_LOCUS118804</name>
</gene>
<dbReference type="InterPro" id="IPR000620">
    <property type="entry name" value="EamA_dom"/>
</dbReference>
<feature type="transmembrane region" description="Helical" evidence="1">
    <location>
        <begin position="128"/>
        <end position="146"/>
    </location>
</feature>
<feature type="transmembrane region" description="Helical" evidence="1">
    <location>
        <begin position="73"/>
        <end position="90"/>
    </location>
</feature>
<dbReference type="Gene3D" id="1.10.3730.20">
    <property type="match status" value="1"/>
</dbReference>
<feature type="transmembrane region" description="Helical" evidence="1">
    <location>
        <begin position="250"/>
        <end position="270"/>
    </location>
</feature>